<protein>
    <submittedName>
        <fullName evidence="4">Short-chain dehydrogenase</fullName>
    </submittedName>
</protein>
<evidence type="ECO:0000313" key="4">
    <source>
        <dbReference type="EMBL" id="RAK65585.1"/>
    </source>
</evidence>
<proteinExistence type="inferred from homology"/>
<keyword evidence="2" id="KW-0560">Oxidoreductase</keyword>
<dbReference type="PRINTS" id="PR00080">
    <property type="entry name" value="SDRFAMILY"/>
</dbReference>
<dbReference type="EMBL" id="QFYS01000004">
    <property type="protein sequence ID" value="RAK65585.1"/>
    <property type="molecule type" value="Genomic_DNA"/>
</dbReference>
<dbReference type="PRINTS" id="PR00081">
    <property type="entry name" value="GDHRDH"/>
</dbReference>
<dbReference type="PANTHER" id="PTHR43391">
    <property type="entry name" value="RETINOL DEHYDROGENASE-RELATED"/>
    <property type="match status" value="1"/>
</dbReference>
<dbReference type="Pfam" id="PF00106">
    <property type="entry name" value="adh_short"/>
    <property type="match status" value="1"/>
</dbReference>
<comment type="similarity">
    <text evidence="1 3">Belongs to the short-chain dehydrogenases/reductases (SDR) family.</text>
</comment>
<dbReference type="PANTHER" id="PTHR43391:SF82">
    <property type="entry name" value="OXIDOREDUCTASE SADH-RELATED"/>
    <property type="match status" value="1"/>
</dbReference>
<gene>
    <name evidence="4" type="ORF">DJ019_11540</name>
</gene>
<evidence type="ECO:0000256" key="1">
    <source>
        <dbReference type="ARBA" id="ARBA00006484"/>
    </source>
</evidence>
<evidence type="ECO:0000256" key="2">
    <source>
        <dbReference type="ARBA" id="ARBA00023002"/>
    </source>
</evidence>
<name>A0A328BFW9_9CAUL</name>
<dbReference type="NCBIfam" id="NF006123">
    <property type="entry name" value="PRK08267.1"/>
    <property type="match status" value="1"/>
</dbReference>
<dbReference type="AlphaFoldDB" id="A0A328BFW9"/>
<dbReference type="SUPFAM" id="SSF51735">
    <property type="entry name" value="NAD(P)-binding Rossmann-fold domains"/>
    <property type="match status" value="1"/>
</dbReference>
<dbReference type="InterPro" id="IPR036291">
    <property type="entry name" value="NAD(P)-bd_dom_sf"/>
</dbReference>
<evidence type="ECO:0000313" key="5">
    <source>
        <dbReference type="Proteomes" id="UP000249524"/>
    </source>
</evidence>
<dbReference type="RefSeq" id="WP_111276181.1">
    <property type="nucleotide sequence ID" value="NZ_QFYS01000004.1"/>
</dbReference>
<accession>A0A328BFW9</accession>
<dbReference type="GO" id="GO:0016491">
    <property type="term" value="F:oxidoreductase activity"/>
    <property type="evidence" value="ECO:0007669"/>
    <property type="project" value="UniProtKB-KW"/>
</dbReference>
<comment type="caution">
    <text evidence="4">The sequence shown here is derived from an EMBL/GenBank/DDBJ whole genome shotgun (WGS) entry which is preliminary data.</text>
</comment>
<dbReference type="Gene3D" id="3.40.50.720">
    <property type="entry name" value="NAD(P)-binding Rossmann-like Domain"/>
    <property type="match status" value="1"/>
</dbReference>
<organism evidence="4 5">
    <name type="scientific">Phenylobacterium kunshanense</name>
    <dbReference type="NCBI Taxonomy" id="1445034"/>
    <lineage>
        <taxon>Bacteria</taxon>
        <taxon>Pseudomonadati</taxon>
        <taxon>Pseudomonadota</taxon>
        <taxon>Alphaproteobacteria</taxon>
        <taxon>Caulobacterales</taxon>
        <taxon>Caulobacteraceae</taxon>
        <taxon>Phenylobacterium</taxon>
    </lineage>
</organism>
<dbReference type="InterPro" id="IPR002347">
    <property type="entry name" value="SDR_fam"/>
</dbReference>
<dbReference type="Proteomes" id="UP000249524">
    <property type="component" value="Unassembled WGS sequence"/>
</dbReference>
<sequence>MAASGRARADGRRTIFITGGASGIGLATAKRFSREGWFVGFADIDAKGLMAALEAIGAANGSTHRLDVRHRSAWRAELAAFAKLTDGRLDVLLNNAGLARGGYLEAQSAEEVDLQIDVNLKGVLNGCQAAFDLLCATPGAMVVNVASVAGVVAPPRMAVYAATKFAVRGLSEALEAEYARVGVGVRCILPWFIDTPLLDKARFSGNEDLRVSLRHQKVPVYPVEEVAEAIWRSVHGKGLHHLVGGQARRIGFLNRLAPALVRNRLRRQVEEM</sequence>
<reference evidence="4 5" key="1">
    <citation type="submission" date="2018-05" db="EMBL/GenBank/DDBJ databases">
        <authorList>
            <person name="Lanie J.A."/>
            <person name="Ng W.-L."/>
            <person name="Kazmierczak K.M."/>
            <person name="Andrzejewski T.M."/>
            <person name="Davidsen T.M."/>
            <person name="Wayne K.J."/>
            <person name="Tettelin H."/>
            <person name="Glass J.I."/>
            <person name="Rusch D."/>
            <person name="Podicherti R."/>
            <person name="Tsui H.-C.T."/>
            <person name="Winkler M.E."/>
        </authorList>
    </citation>
    <scope>NUCLEOTIDE SEQUENCE [LARGE SCALE GENOMIC DNA]</scope>
    <source>
        <strain evidence="4 5">BUT-10</strain>
    </source>
</reference>
<keyword evidence="5" id="KW-1185">Reference proteome</keyword>
<evidence type="ECO:0000256" key="3">
    <source>
        <dbReference type="RuleBase" id="RU000363"/>
    </source>
</evidence>
<dbReference type="OrthoDB" id="9793825at2"/>